<evidence type="ECO:0008006" key="4">
    <source>
        <dbReference type="Google" id="ProtNLM"/>
    </source>
</evidence>
<keyword evidence="3" id="KW-1185">Reference proteome</keyword>
<dbReference type="RefSeq" id="WP_189636913.1">
    <property type="nucleotide sequence ID" value="NZ_CP032096.1"/>
</dbReference>
<accession>A0A4P7NXQ5</accession>
<name>A0A4P7NXQ5_9GAMM</name>
<dbReference type="NCBIfam" id="TIGR01167">
    <property type="entry name" value="LPXTG_anchor"/>
    <property type="match status" value="1"/>
</dbReference>
<proteinExistence type="predicted"/>
<dbReference type="Pfam" id="PF11381">
    <property type="entry name" value="DUF3185"/>
    <property type="match status" value="1"/>
</dbReference>
<protein>
    <recommendedName>
        <fullName evidence="4">DUF3185 family protein</fullName>
    </recommendedName>
</protein>
<evidence type="ECO:0000313" key="2">
    <source>
        <dbReference type="EMBL" id="QBZ82560.1"/>
    </source>
</evidence>
<keyword evidence="1" id="KW-0812">Transmembrane</keyword>
<reference evidence="2 3" key="1">
    <citation type="submission" date="2018-08" db="EMBL/GenBank/DDBJ databases">
        <title>Horizontal acquisition of hydrogen conversion ability and other habitat adaptations in Hydrogenovibrio crunogenus strains.</title>
        <authorList>
            <person name="Gonnella G."/>
            <person name="Adam N."/>
            <person name="Perner M."/>
        </authorList>
    </citation>
    <scope>NUCLEOTIDE SEQUENCE [LARGE SCALE GENOMIC DNA]</scope>
    <source>
        <strain evidence="2 3">SP-41</strain>
    </source>
</reference>
<evidence type="ECO:0000313" key="3">
    <source>
        <dbReference type="Proteomes" id="UP000296201"/>
    </source>
</evidence>
<dbReference type="InterPro" id="IPR021521">
    <property type="entry name" value="DUF3185"/>
</dbReference>
<evidence type="ECO:0000256" key="1">
    <source>
        <dbReference type="SAM" id="Phobius"/>
    </source>
</evidence>
<dbReference type="AlphaFoldDB" id="A0A4P7NXQ5"/>
<organism evidence="2 3">
    <name type="scientific">Hydrogenovibrio crunogenus</name>
    <dbReference type="NCBI Taxonomy" id="39765"/>
    <lineage>
        <taxon>Bacteria</taxon>
        <taxon>Pseudomonadati</taxon>
        <taxon>Pseudomonadota</taxon>
        <taxon>Gammaproteobacteria</taxon>
        <taxon>Thiotrichales</taxon>
        <taxon>Piscirickettsiaceae</taxon>
        <taxon>Hydrogenovibrio</taxon>
    </lineage>
</organism>
<gene>
    <name evidence="2" type="ORF">GHNINEIG_00592</name>
</gene>
<dbReference type="EMBL" id="CP032096">
    <property type="protein sequence ID" value="QBZ82560.1"/>
    <property type="molecule type" value="Genomic_DNA"/>
</dbReference>
<keyword evidence="1" id="KW-1133">Transmembrane helix</keyword>
<sequence length="65" mass="7104">MSRNLLSFILIGLGILLLIWGIQASDSFSSQVSEVFTGTSSDKAMSLMIVGMVSLIAGFYLRFRN</sequence>
<keyword evidence="1" id="KW-0472">Membrane</keyword>
<dbReference type="Proteomes" id="UP000296201">
    <property type="component" value="Chromosome"/>
</dbReference>
<feature type="transmembrane region" description="Helical" evidence="1">
    <location>
        <begin position="44"/>
        <end position="63"/>
    </location>
</feature>